<keyword evidence="3" id="KW-1133">Transmembrane helix</keyword>
<dbReference type="PIRSF" id="PIRSF000126">
    <property type="entry name" value="11-beta-HSD1"/>
    <property type="match status" value="1"/>
</dbReference>
<keyword evidence="3" id="KW-0812">Transmembrane</keyword>
<dbReference type="Proteomes" id="UP001162131">
    <property type="component" value="Unassembled WGS sequence"/>
</dbReference>
<evidence type="ECO:0000313" key="5">
    <source>
        <dbReference type="Proteomes" id="UP001162131"/>
    </source>
</evidence>
<comment type="caution">
    <text evidence="4">The sequence shown here is derived from an EMBL/GenBank/DDBJ whole genome shotgun (WGS) entry which is preliminary data.</text>
</comment>
<dbReference type="EMBL" id="CAJZBQ010000013">
    <property type="protein sequence ID" value="CAG9315230.1"/>
    <property type="molecule type" value="Genomic_DNA"/>
</dbReference>
<keyword evidence="2" id="KW-0560">Oxidoreductase</keyword>
<gene>
    <name evidence="4" type="ORF">BSTOLATCC_MIC13004</name>
</gene>
<evidence type="ECO:0000256" key="3">
    <source>
        <dbReference type="SAM" id="Phobius"/>
    </source>
</evidence>
<dbReference type="Pfam" id="PF00106">
    <property type="entry name" value="adh_short"/>
    <property type="match status" value="1"/>
</dbReference>
<feature type="transmembrane region" description="Helical" evidence="3">
    <location>
        <begin position="6"/>
        <end position="24"/>
    </location>
</feature>
<evidence type="ECO:0000256" key="2">
    <source>
        <dbReference type="ARBA" id="ARBA00023002"/>
    </source>
</evidence>
<proteinExistence type="predicted"/>
<organism evidence="4 5">
    <name type="scientific">Blepharisma stoltei</name>
    <dbReference type="NCBI Taxonomy" id="1481888"/>
    <lineage>
        <taxon>Eukaryota</taxon>
        <taxon>Sar</taxon>
        <taxon>Alveolata</taxon>
        <taxon>Ciliophora</taxon>
        <taxon>Postciliodesmatophora</taxon>
        <taxon>Heterotrichea</taxon>
        <taxon>Heterotrichida</taxon>
        <taxon>Blepharismidae</taxon>
        <taxon>Blepharisma</taxon>
    </lineage>
</organism>
<dbReference type="SUPFAM" id="SSF51735">
    <property type="entry name" value="NAD(P)-binding Rossmann-fold domains"/>
    <property type="match status" value="1"/>
</dbReference>
<dbReference type="PRINTS" id="PR00081">
    <property type="entry name" value="GDHRDH"/>
</dbReference>
<evidence type="ECO:0000256" key="1">
    <source>
        <dbReference type="ARBA" id="ARBA00022857"/>
    </source>
</evidence>
<dbReference type="GO" id="GO:0016491">
    <property type="term" value="F:oxidoreductase activity"/>
    <property type="evidence" value="ECO:0007669"/>
    <property type="project" value="UniProtKB-KW"/>
</dbReference>
<dbReference type="AlphaFoldDB" id="A0AAU9IK94"/>
<reference evidence="4" key="1">
    <citation type="submission" date="2021-09" db="EMBL/GenBank/DDBJ databases">
        <authorList>
            <consortium name="AG Swart"/>
            <person name="Singh M."/>
            <person name="Singh A."/>
            <person name="Seah K."/>
            <person name="Emmerich C."/>
        </authorList>
    </citation>
    <scope>NUCLEOTIDE SEQUENCE</scope>
    <source>
        <strain evidence="4">ATCC30299</strain>
    </source>
</reference>
<feature type="transmembrane region" description="Helical" evidence="3">
    <location>
        <begin position="177"/>
        <end position="198"/>
    </location>
</feature>
<dbReference type="InterPro" id="IPR002347">
    <property type="entry name" value="SDR_fam"/>
</dbReference>
<dbReference type="Gene3D" id="3.40.50.720">
    <property type="entry name" value="NAD(P)-binding Rossmann-like Domain"/>
    <property type="match status" value="1"/>
</dbReference>
<dbReference type="GO" id="GO:0030497">
    <property type="term" value="P:fatty acid elongation"/>
    <property type="evidence" value="ECO:0007669"/>
    <property type="project" value="TreeGrafter"/>
</dbReference>
<dbReference type="PANTHER" id="PTHR43086:SF2">
    <property type="entry name" value="HYDROXYSTEROID DEHYDROGENASE-LIKE PROTEIN 1"/>
    <property type="match status" value="1"/>
</dbReference>
<dbReference type="PANTHER" id="PTHR43086">
    <property type="entry name" value="VERY-LONG-CHAIN 3-OXOOACYL-COA REDUCTASE"/>
    <property type="match status" value="1"/>
</dbReference>
<accession>A0AAU9IK94</accession>
<dbReference type="GO" id="GO:0005783">
    <property type="term" value="C:endoplasmic reticulum"/>
    <property type="evidence" value="ECO:0007669"/>
    <property type="project" value="TreeGrafter"/>
</dbReference>
<keyword evidence="1" id="KW-0521">NADP</keyword>
<protein>
    <submittedName>
        <fullName evidence="4">Uncharacterized protein</fullName>
    </submittedName>
</protein>
<dbReference type="InterPro" id="IPR036291">
    <property type="entry name" value="NAD(P)-bd_dom_sf"/>
</dbReference>
<sequence>MLLWDFFVWVGALAILYYLGKWAIRTFSKINIESYKDGWVMITGSTAGIGKEFAKEFSRRNFKVLLIARNEKKINEIIREIKKENPAAVVEYLVADFKYSHRDPENFYRTLISSLANYEISILVNNIGVAHFKFLPEQSLDDIEEMLGVNIYPQTMISYHLLPKLFQRYKRENKRSLIMNICAIMDIMITPTASIYSATKIYNAYLSEILRYENSEFIDVATIKPGPVMTDLVVNNHGENFPMMISAESFVSSSLKSLHKGIQYGHWKHAVFAKFFEVVPYQIMIFFVQKLIPIAKKYNLIQ</sequence>
<evidence type="ECO:0000313" key="4">
    <source>
        <dbReference type="EMBL" id="CAG9315230.1"/>
    </source>
</evidence>
<keyword evidence="5" id="KW-1185">Reference proteome</keyword>
<name>A0AAU9IK94_9CILI</name>
<keyword evidence="3" id="KW-0472">Membrane</keyword>